<dbReference type="EMBL" id="JMQM01000001">
    <property type="protein sequence ID" value="KFB09787.1"/>
    <property type="molecule type" value="Genomic_DNA"/>
</dbReference>
<dbReference type="Pfam" id="PF06055">
    <property type="entry name" value="ExoD"/>
    <property type="match status" value="1"/>
</dbReference>
<dbReference type="PIRSF" id="PIRSF033239">
    <property type="entry name" value="ExoD"/>
    <property type="match status" value="1"/>
</dbReference>
<feature type="transmembrane region" description="Helical" evidence="2">
    <location>
        <begin position="151"/>
        <end position="170"/>
    </location>
</feature>
<comment type="caution">
    <text evidence="3">The sequence shown here is derived from an EMBL/GenBank/DDBJ whole genome shotgun (WGS) entry which is preliminary data.</text>
</comment>
<evidence type="ECO:0000313" key="4">
    <source>
        <dbReference type="Proteomes" id="UP000053675"/>
    </source>
</evidence>
<keyword evidence="2" id="KW-0472">Membrane</keyword>
<evidence type="ECO:0000256" key="2">
    <source>
        <dbReference type="SAM" id="Phobius"/>
    </source>
</evidence>
<dbReference type="PANTHER" id="PTHR41795">
    <property type="entry name" value="EXOPOLYSACCHARIDE SYNTHESIS PROTEIN"/>
    <property type="match status" value="1"/>
</dbReference>
<dbReference type="STRING" id="472175.EL18_00806"/>
<feature type="transmembrane region" description="Helical" evidence="2">
    <location>
        <begin position="82"/>
        <end position="103"/>
    </location>
</feature>
<keyword evidence="2" id="KW-1133">Transmembrane helix</keyword>
<proteinExistence type="predicted"/>
<dbReference type="PATRIC" id="fig|472175.3.peg.818"/>
<feature type="transmembrane region" description="Helical" evidence="2">
    <location>
        <begin position="190"/>
        <end position="222"/>
    </location>
</feature>
<dbReference type="PANTHER" id="PTHR41795:SF1">
    <property type="entry name" value="EXOPOLYSACCHARIDE SYNTHESIS PROTEIN"/>
    <property type="match status" value="1"/>
</dbReference>
<dbReference type="AlphaFoldDB" id="A0A084UA01"/>
<gene>
    <name evidence="3" type="ORF">EL18_00806</name>
</gene>
<accession>A0A084UA01</accession>
<feature type="region of interest" description="Disordered" evidence="1">
    <location>
        <begin position="1"/>
        <end position="23"/>
    </location>
</feature>
<keyword evidence="4" id="KW-1185">Reference proteome</keyword>
<dbReference type="eggNOG" id="COG3932">
    <property type="taxonomic scope" value="Bacteria"/>
</dbReference>
<protein>
    <submittedName>
        <fullName evidence="3">Exopolysaccharide synthesis, ExoD</fullName>
    </submittedName>
</protein>
<dbReference type="Proteomes" id="UP000053675">
    <property type="component" value="Unassembled WGS sequence"/>
</dbReference>
<evidence type="ECO:0000256" key="1">
    <source>
        <dbReference type="SAM" id="MobiDB-lite"/>
    </source>
</evidence>
<keyword evidence="2" id="KW-0812">Transmembrane</keyword>
<organism evidence="3 4">
    <name type="scientific">Nitratireductor basaltis</name>
    <dbReference type="NCBI Taxonomy" id="472175"/>
    <lineage>
        <taxon>Bacteria</taxon>
        <taxon>Pseudomonadati</taxon>
        <taxon>Pseudomonadota</taxon>
        <taxon>Alphaproteobacteria</taxon>
        <taxon>Hyphomicrobiales</taxon>
        <taxon>Phyllobacteriaceae</taxon>
        <taxon>Nitratireductor</taxon>
    </lineage>
</organism>
<sequence>MPAQESLRAQAEETSLDMVSGTTAQADAPRRLSRIFEELADKAEGTVTVEQLRDALGDRSFATLLVLFSCLNMLPLPPGSTLILGIPLLLLCVQMVAGSRTVWLPQFVLRKSISADKFRNLTVRMLPRLKWIERLIRPRYWPFARNHADRIIGTIALVLAIAVTLPIPFGNWFPAFSCALVGLALSERDGILLAVAVTSGLLSLAVIGFVIGAASVLAAALFH</sequence>
<dbReference type="InterPro" id="IPR010331">
    <property type="entry name" value="ExoD"/>
</dbReference>
<evidence type="ECO:0000313" key="3">
    <source>
        <dbReference type="EMBL" id="KFB09787.1"/>
    </source>
</evidence>
<reference evidence="3 4" key="1">
    <citation type="submission" date="2014-05" db="EMBL/GenBank/DDBJ databases">
        <title>Draft Genome Sequence of Nitratireductor basaltis Strain UMTGB225, A Marine Bacterium Isolated from Green Barrel Tunicate.</title>
        <authorList>
            <person name="Gan H.Y."/>
        </authorList>
    </citation>
    <scope>NUCLEOTIDE SEQUENCE [LARGE SCALE GENOMIC DNA]</scope>
    <source>
        <strain evidence="3 4">UMTGB225</strain>
    </source>
</reference>
<name>A0A084UA01_9HYPH</name>